<dbReference type="EMBL" id="OX465084">
    <property type="protein sequence ID" value="CAI9299616.1"/>
    <property type="molecule type" value="Genomic_DNA"/>
</dbReference>
<evidence type="ECO:0000256" key="5">
    <source>
        <dbReference type="ARBA" id="ARBA00022737"/>
    </source>
</evidence>
<keyword evidence="10" id="KW-1185">Reference proteome</keyword>
<proteinExistence type="predicted"/>
<dbReference type="PANTHER" id="PTHR48063:SF98">
    <property type="entry name" value="LRR RECEPTOR-LIKE SERINE_THREONINE-PROTEIN KINASE FLS2"/>
    <property type="match status" value="1"/>
</dbReference>
<accession>A0AA35ZVN1</accession>
<keyword evidence="8" id="KW-0325">Glycoprotein</keyword>
<name>A0AA35ZVN1_LACSI</name>
<keyword evidence="4" id="KW-0732">Signal</keyword>
<evidence type="ECO:0000256" key="6">
    <source>
        <dbReference type="ARBA" id="ARBA00022989"/>
    </source>
</evidence>
<keyword evidence="2" id="KW-0433">Leucine-rich repeat</keyword>
<keyword evidence="3" id="KW-0812">Transmembrane</keyword>
<keyword evidence="6" id="KW-1133">Transmembrane helix</keyword>
<dbReference type="PANTHER" id="PTHR48063">
    <property type="entry name" value="LRR RECEPTOR-LIKE KINASE"/>
    <property type="match status" value="1"/>
</dbReference>
<dbReference type="SUPFAM" id="SSF52058">
    <property type="entry name" value="L domain-like"/>
    <property type="match status" value="1"/>
</dbReference>
<keyword evidence="7" id="KW-0472">Membrane</keyword>
<evidence type="ECO:0000313" key="9">
    <source>
        <dbReference type="EMBL" id="CAI9299616.1"/>
    </source>
</evidence>
<keyword evidence="5" id="KW-0677">Repeat</keyword>
<evidence type="ECO:0000313" key="10">
    <source>
        <dbReference type="Proteomes" id="UP001177003"/>
    </source>
</evidence>
<dbReference type="Proteomes" id="UP001177003">
    <property type="component" value="Chromosome 8"/>
</dbReference>
<evidence type="ECO:0000256" key="8">
    <source>
        <dbReference type="ARBA" id="ARBA00023180"/>
    </source>
</evidence>
<dbReference type="Gene3D" id="3.80.10.10">
    <property type="entry name" value="Ribonuclease Inhibitor"/>
    <property type="match status" value="1"/>
</dbReference>
<dbReference type="InterPro" id="IPR046956">
    <property type="entry name" value="RLP23-like"/>
</dbReference>
<dbReference type="FunFam" id="3.80.10.10:FF:000383">
    <property type="entry name" value="Leucine-rich repeat receptor protein kinase EMS1"/>
    <property type="match status" value="1"/>
</dbReference>
<reference evidence="9" key="1">
    <citation type="submission" date="2023-04" db="EMBL/GenBank/DDBJ databases">
        <authorList>
            <person name="Vijverberg K."/>
            <person name="Xiong W."/>
            <person name="Schranz E."/>
        </authorList>
    </citation>
    <scope>NUCLEOTIDE SEQUENCE</scope>
</reference>
<dbReference type="InterPro" id="IPR001611">
    <property type="entry name" value="Leu-rich_rpt"/>
</dbReference>
<evidence type="ECO:0000256" key="7">
    <source>
        <dbReference type="ARBA" id="ARBA00023136"/>
    </source>
</evidence>
<comment type="subcellular location">
    <subcellularLocation>
        <location evidence="1">Membrane</location>
        <topology evidence="1">Single-pass type I membrane protein</topology>
    </subcellularLocation>
</comment>
<gene>
    <name evidence="9" type="ORF">LSALG_LOCUS38312</name>
</gene>
<dbReference type="GO" id="GO:0016020">
    <property type="term" value="C:membrane"/>
    <property type="evidence" value="ECO:0007669"/>
    <property type="project" value="UniProtKB-SubCell"/>
</dbReference>
<evidence type="ECO:0000256" key="1">
    <source>
        <dbReference type="ARBA" id="ARBA00004479"/>
    </source>
</evidence>
<dbReference type="AlphaFoldDB" id="A0AA35ZVN1"/>
<evidence type="ECO:0000256" key="4">
    <source>
        <dbReference type="ARBA" id="ARBA00022729"/>
    </source>
</evidence>
<organism evidence="9 10">
    <name type="scientific">Lactuca saligna</name>
    <name type="common">Willowleaf lettuce</name>
    <dbReference type="NCBI Taxonomy" id="75948"/>
    <lineage>
        <taxon>Eukaryota</taxon>
        <taxon>Viridiplantae</taxon>
        <taxon>Streptophyta</taxon>
        <taxon>Embryophyta</taxon>
        <taxon>Tracheophyta</taxon>
        <taxon>Spermatophyta</taxon>
        <taxon>Magnoliopsida</taxon>
        <taxon>eudicotyledons</taxon>
        <taxon>Gunneridae</taxon>
        <taxon>Pentapetalae</taxon>
        <taxon>asterids</taxon>
        <taxon>campanulids</taxon>
        <taxon>Asterales</taxon>
        <taxon>Asteraceae</taxon>
        <taxon>Cichorioideae</taxon>
        <taxon>Cichorieae</taxon>
        <taxon>Lactucinae</taxon>
        <taxon>Lactuca</taxon>
    </lineage>
</organism>
<evidence type="ECO:0000256" key="3">
    <source>
        <dbReference type="ARBA" id="ARBA00022692"/>
    </source>
</evidence>
<dbReference type="InterPro" id="IPR032675">
    <property type="entry name" value="LRR_dom_sf"/>
</dbReference>
<sequence length="125" mass="13818">MRIDLSSNKLTGILRRSLGSLSLLKILQLNRNQLEGIIPDSVGDQSSLELLTLSYNNLNGSLPKSVGKLGKLSFLELHHNLLTGIVMENHFANLTALEALWVGDNKLAFNLVNNSWNPPFNLKVL</sequence>
<evidence type="ECO:0000256" key="2">
    <source>
        <dbReference type="ARBA" id="ARBA00022614"/>
    </source>
</evidence>
<dbReference type="Pfam" id="PF13855">
    <property type="entry name" value="LRR_8"/>
    <property type="match status" value="1"/>
</dbReference>
<protein>
    <submittedName>
        <fullName evidence="9">Uncharacterized protein</fullName>
    </submittedName>
</protein>